<dbReference type="EMBL" id="QQAV01000019">
    <property type="protein sequence ID" value="RDI16851.1"/>
    <property type="molecule type" value="Genomic_DNA"/>
</dbReference>
<reference evidence="3 4" key="1">
    <citation type="submission" date="2018-07" db="EMBL/GenBank/DDBJ databases">
        <title>Genomic Encyclopedia of Type Strains, Phase IV (KMG-IV): sequencing the most valuable type-strain genomes for metagenomic binning, comparative biology and taxonomic classification.</title>
        <authorList>
            <person name="Goeker M."/>
        </authorList>
    </citation>
    <scope>NUCLEOTIDE SEQUENCE [LARGE SCALE GENOMIC DNA]</scope>
    <source>
        <strain evidence="3 4">DSM 21352</strain>
    </source>
</reference>
<sequence length="310" mass="33517">MGLRRTSITVPKRIRAWAAAVLLVFSAIPALAAGPVAIATLVEGEAHLLRESGRFVLTPGVALQPGDLVETAANARLLRLEYADGPVVDLGPASQAMVEARLGPGNRGPAARLYLRKGWAKLSKAPSARGVVSLLTPDAILTGESGSQVVQAADSRTQVFAESGKARIEARGKRDQEPIELGSGRLLDSADWTERPRPDAAFVRAVPPSFLDPLPLRATRFKDRPVDAERVGDLRYEDVAGWLQAEPALRARLAERWRGLAKKPDFRAALAANIKRHPEWDRIVFPEKYVKPRPPPGPSPQPAAPARSAY</sequence>
<feature type="chain" id="PRO_5016852256" description="FecR family protein" evidence="2">
    <location>
        <begin position="33"/>
        <end position="310"/>
    </location>
</feature>
<accession>A0A370F2H5</accession>
<dbReference type="RefSeq" id="WP_147284449.1">
    <property type="nucleotide sequence ID" value="NZ_QQAV01000019.1"/>
</dbReference>
<feature type="region of interest" description="Disordered" evidence="1">
    <location>
        <begin position="287"/>
        <end position="310"/>
    </location>
</feature>
<feature type="compositionally biased region" description="Pro residues" evidence="1">
    <location>
        <begin position="292"/>
        <end position="303"/>
    </location>
</feature>
<keyword evidence="4" id="KW-1185">Reference proteome</keyword>
<evidence type="ECO:0000256" key="1">
    <source>
        <dbReference type="SAM" id="MobiDB-lite"/>
    </source>
</evidence>
<evidence type="ECO:0008006" key="5">
    <source>
        <dbReference type="Google" id="ProtNLM"/>
    </source>
</evidence>
<dbReference type="AlphaFoldDB" id="A0A370F2H5"/>
<organism evidence="3 4">
    <name type="scientific">Pseudacidovorax intermedius</name>
    <dbReference type="NCBI Taxonomy" id="433924"/>
    <lineage>
        <taxon>Bacteria</taxon>
        <taxon>Pseudomonadati</taxon>
        <taxon>Pseudomonadota</taxon>
        <taxon>Betaproteobacteria</taxon>
        <taxon>Burkholderiales</taxon>
        <taxon>Comamonadaceae</taxon>
        <taxon>Pseudacidovorax</taxon>
    </lineage>
</organism>
<dbReference type="Proteomes" id="UP000255265">
    <property type="component" value="Unassembled WGS sequence"/>
</dbReference>
<gene>
    <name evidence="3" type="ORF">DFR41_11920</name>
</gene>
<evidence type="ECO:0000256" key="2">
    <source>
        <dbReference type="SAM" id="SignalP"/>
    </source>
</evidence>
<evidence type="ECO:0000313" key="3">
    <source>
        <dbReference type="EMBL" id="RDI16851.1"/>
    </source>
</evidence>
<comment type="caution">
    <text evidence="3">The sequence shown here is derived from an EMBL/GenBank/DDBJ whole genome shotgun (WGS) entry which is preliminary data.</text>
</comment>
<keyword evidence="2" id="KW-0732">Signal</keyword>
<evidence type="ECO:0000313" key="4">
    <source>
        <dbReference type="Proteomes" id="UP000255265"/>
    </source>
</evidence>
<dbReference type="OrthoDB" id="8680185at2"/>
<protein>
    <recommendedName>
        <fullName evidence="5">FecR family protein</fullName>
    </recommendedName>
</protein>
<proteinExistence type="predicted"/>
<feature type="signal peptide" evidence="2">
    <location>
        <begin position="1"/>
        <end position="32"/>
    </location>
</feature>
<name>A0A370F2H5_9BURK</name>